<name>M9RSZ8_9RHOB</name>
<proteinExistence type="predicted"/>
<gene>
    <name evidence="2" type="ORF">OA238_160p0390</name>
</gene>
<evidence type="ECO:0000313" key="2">
    <source>
        <dbReference type="EMBL" id="AGI74853.1"/>
    </source>
</evidence>
<protein>
    <submittedName>
        <fullName evidence="2">IS5 family transposase</fullName>
    </submittedName>
</protein>
<dbReference type="InterPro" id="IPR053172">
    <property type="entry name" value="Tn903_transposase"/>
</dbReference>
<dbReference type="eggNOG" id="COG3039">
    <property type="taxonomic scope" value="Bacteria"/>
</dbReference>
<dbReference type="HOGENOM" id="CLU_062982_1_0_5"/>
<dbReference type="InterPro" id="IPR025668">
    <property type="entry name" value="Tnp_DDE_dom"/>
</dbReference>
<geneLocation type="plasmid" evidence="2 3">
    <name>pOA238_160</name>
</geneLocation>
<dbReference type="Pfam" id="PF13737">
    <property type="entry name" value="DDE_Tnp_1_5"/>
    <property type="match status" value="1"/>
</dbReference>
<feature type="domain" description="Transposase DDE" evidence="1">
    <location>
        <begin position="33"/>
        <end position="143"/>
    </location>
</feature>
<dbReference type="EMBL" id="CP003744">
    <property type="protein sequence ID" value="AGI74853.1"/>
    <property type="molecule type" value="Genomic_DNA"/>
</dbReference>
<dbReference type="NCBIfam" id="NF033579">
    <property type="entry name" value="transpos_IS5_2"/>
    <property type="match status" value="1"/>
</dbReference>
<dbReference type="PANTHER" id="PTHR34631">
    <property type="match status" value="1"/>
</dbReference>
<accession>M9RSZ8</accession>
<reference evidence="2 3" key="1">
    <citation type="journal article" date="2013" name="PLoS ONE">
        <title>Poles Apart: Arctic and Antarctic Octadecabacter strains Share High Genome Plasticity and a New Type of Xanthorhodopsin.</title>
        <authorList>
            <person name="Vollmers J."/>
            <person name="Voget S."/>
            <person name="Dietrich S."/>
            <person name="Gollnow K."/>
            <person name="Smits M."/>
            <person name="Meyer K."/>
            <person name="Brinkhoff T."/>
            <person name="Simon M."/>
            <person name="Daniel R."/>
        </authorList>
    </citation>
    <scope>NUCLEOTIDE SEQUENCE [LARGE SCALE GENOMIC DNA]</scope>
    <source>
        <strain evidence="2 3">238</strain>
        <plasmid evidence="3">Plasmid pOA238_160</plasmid>
    </source>
</reference>
<dbReference type="InterPro" id="IPR053520">
    <property type="entry name" value="Transposase_Tn903"/>
</dbReference>
<organism evidence="2 3">
    <name type="scientific">Octadecabacter arcticus 238</name>
    <dbReference type="NCBI Taxonomy" id="391616"/>
    <lineage>
        <taxon>Bacteria</taxon>
        <taxon>Pseudomonadati</taxon>
        <taxon>Pseudomonadota</taxon>
        <taxon>Alphaproteobacteria</taxon>
        <taxon>Rhodobacterales</taxon>
        <taxon>Roseobacteraceae</taxon>
        <taxon>Octadecabacter</taxon>
    </lineage>
</organism>
<evidence type="ECO:0000313" key="3">
    <source>
        <dbReference type="Proteomes" id="UP000004688"/>
    </source>
</evidence>
<dbReference type="Proteomes" id="UP000004688">
    <property type="component" value="Plasmid pOA238_160"/>
</dbReference>
<keyword evidence="2" id="KW-0614">Plasmid</keyword>
<dbReference type="AlphaFoldDB" id="M9RSZ8"/>
<sequence>MMPHKFNASRRHKFEKKRQKVTNWRVYNQGLRQRGDVTIWLSPEVADKWLADKRQTPGGQPTYSDMAISVCLTLGMAFKQPLRQTQGLVGSLARLMGLDVPIPDFSTLSRRGAGLSIPEKSKAQRAGPIELVVDSTGLKIFGEGEWLQNKHKKKAKRKSWRKLHLGLDLTTGDIVCSDLTKDDVGDPTALPELLDQIDAPVSRFLADGAYDGDPTSDLLVDRFGEAIEIVIPPPITAVLSLDAARDPTPRDKHIAEIRDKGRLAWQVSSGYNHRSRGEAQIGRWKMVIGPKLKARNFPNQKTEVRIGTNILNKMNGLGRDKYEAVARPELWVRAISDFATSMQHGYTVASH</sequence>
<dbReference type="RefSeq" id="WP_015497749.1">
    <property type="nucleotide sequence ID" value="NC_020910.1"/>
</dbReference>
<keyword evidence="3" id="KW-1185">Reference proteome</keyword>
<dbReference type="KEGG" id="oar:OA238_160p0390"/>
<dbReference type="PANTHER" id="PTHR34631:SF3">
    <property type="entry name" value="ISSOD12 TRANSPOSASE TNPA_ISSOD12"/>
    <property type="match status" value="1"/>
</dbReference>
<evidence type="ECO:0000259" key="1">
    <source>
        <dbReference type="Pfam" id="PF13737"/>
    </source>
</evidence>